<dbReference type="EMBL" id="CAJNOO010004555">
    <property type="protein sequence ID" value="CAF1385398.1"/>
    <property type="molecule type" value="Genomic_DNA"/>
</dbReference>
<protein>
    <submittedName>
        <fullName evidence="1">Uncharacterized protein</fullName>
    </submittedName>
</protein>
<feature type="non-terminal residue" evidence="1">
    <location>
        <position position="39"/>
    </location>
</feature>
<evidence type="ECO:0000313" key="1">
    <source>
        <dbReference type="EMBL" id="CAF1385398.1"/>
    </source>
</evidence>
<proteinExistence type="predicted"/>
<organism evidence="1 2">
    <name type="scientific">Rotaria sordida</name>
    <dbReference type="NCBI Taxonomy" id="392033"/>
    <lineage>
        <taxon>Eukaryota</taxon>
        <taxon>Metazoa</taxon>
        <taxon>Spiralia</taxon>
        <taxon>Gnathifera</taxon>
        <taxon>Rotifera</taxon>
        <taxon>Eurotatoria</taxon>
        <taxon>Bdelloidea</taxon>
        <taxon>Philodinida</taxon>
        <taxon>Philodinidae</taxon>
        <taxon>Rotaria</taxon>
    </lineage>
</organism>
<dbReference type="AlphaFoldDB" id="A0A815JYG9"/>
<name>A0A815JYG9_9BILA</name>
<evidence type="ECO:0000313" key="2">
    <source>
        <dbReference type="Proteomes" id="UP000663882"/>
    </source>
</evidence>
<sequence length="39" mass="4014">MRWPKGSKAGNVIIGGQGIGGGIAQLDYPEDVAFDPQGN</sequence>
<dbReference type="Proteomes" id="UP000663882">
    <property type="component" value="Unassembled WGS sequence"/>
</dbReference>
<accession>A0A815JYG9</accession>
<comment type="caution">
    <text evidence="1">The sequence shown here is derived from an EMBL/GenBank/DDBJ whole genome shotgun (WGS) entry which is preliminary data.</text>
</comment>
<reference evidence="1" key="1">
    <citation type="submission" date="2021-02" db="EMBL/GenBank/DDBJ databases">
        <authorList>
            <person name="Nowell W R."/>
        </authorList>
    </citation>
    <scope>NUCLEOTIDE SEQUENCE</scope>
</reference>
<gene>
    <name evidence="1" type="ORF">RFH988_LOCUS34066</name>
</gene>